<dbReference type="RefSeq" id="WP_144093482.1">
    <property type="nucleotide sequence ID" value="NZ_CABHMX010000017.1"/>
</dbReference>
<dbReference type="InterPro" id="IPR003343">
    <property type="entry name" value="Big_2"/>
</dbReference>
<feature type="compositionally biased region" description="Acidic residues" evidence="3">
    <location>
        <begin position="36"/>
        <end position="60"/>
    </location>
</feature>
<dbReference type="Gene3D" id="2.60.40.1080">
    <property type="match status" value="1"/>
</dbReference>
<dbReference type="Proteomes" id="UP000408482">
    <property type="component" value="Unassembled WGS sequence"/>
</dbReference>
<keyword evidence="7" id="KW-1185">Reference proteome</keyword>
<dbReference type="InterPro" id="IPR037250">
    <property type="entry name" value="NEAT_dom_sf"/>
</dbReference>
<dbReference type="InterPro" id="IPR006635">
    <property type="entry name" value="NEAT_dom"/>
</dbReference>
<evidence type="ECO:0000256" key="1">
    <source>
        <dbReference type="ARBA" id="ARBA00004196"/>
    </source>
</evidence>
<comment type="subcellular location">
    <subcellularLocation>
        <location evidence="1">Cell envelope</location>
    </subcellularLocation>
</comment>
<gene>
    <name evidence="6" type="ORF">RSSSTS7063_02944</name>
</gene>
<feature type="region of interest" description="Disordered" evidence="3">
    <location>
        <begin position="29"/>
        <end position="114"/>
    </location>
</feature>
<dbReference type="PROSITE" id="PS50978">
    <property type="entry name" value="NEAT"/>
    <property type="match status" value="1"/>
</dbReference>
<dbReference type="SMART" id="SM00900">
    <property type="entry name" value="FMN_bind"/>
    <property type="match status" value="1"/>
</dbReference>
<feature type="chain" id="PRO_5021933777" evidence="4">
    <location>
        <begin position="26"/>
        <end position="926"/>
    </location>
</feature>
<dbReference type="Gene3D" id="3.90.1010.20">
    <property type="match status" value="1"/>
</dbReference>
<dbReference type="AlphaFoldDB" id="A0A564VTT7"/>
<dbReference type="EMBL" id="CABHNW010000056">
    <property type="protein sequence ID" value="VUX35939.1"/>
    <property type="molecule type" value="Genomic_DNA"/>
</dbReference>
<feature type="domain" description="NEAT" evidence="5">
    <location>
        <begin position="564"/>
        <end position="720"/>
    </location>
</feature>
<dbReference type="SUPFAM" id="SSF158911">
    <property type="entry name" value="NEAT domain-like"/>
    <property type="match status" value="1"/>
</dbReference>
<evidence type="ECO:0000256" key="3">
    <source>
        <dbReference type="SAM" id="MobiDB-lite"/>
    </source>
</evidence>
<name>A0A564VTT7_9FIRM</name>
<feature type="compositionally biased region" description="Basic and acidic residues" evidence="3">
    <location>
        <begin position="77"/>
        <end position="87"/>
    </location>
</feature>
<dbReference type="Pfam" id="PF02368">
    <property type="entry name" value="Big_2"/>
    <property type="match status" value="1"/>
</dbReference>
<dbReference type="GO" id="GO:0030313">
    <property type="term" value="C:cell envelope"/>
    <property type="evidence" value="ECO:0007669"/>
    <property type="project" value="UniProtKB-SubCell"/>
</dbReference>
<dbReference type="GO" id="GO:0016020">
    <property type="term" value="C:membrane"/>
    <property type="evidence" value="ECO:0007669"/>
    <property type="project" value="InterPro"/>
</dbReference>
<reference evidence="6 7" key="1">
    <citation type="submission" date="2019-07" db="EMBL/GenBank/DDBJ databases">
        <authorList>
            <person name="Hibberd C M."/>
            <person name="Gehrig L. J."/>
            <person name="Chang H.-W."/>
            <person name="Venkatesh S."/>
        </authorList>
    </citation>
    <scope>NUCLEOTIDE SEQUENCE [LARGE SCALE GENOMIC DNA]</scope>
    <source>
        <strain evidence="6">Blautia_luti_SSTS_Bg7063</strain>
    </source>
</reference>
<evidence type="ECO:0000313" key="6">
    <source>
        <dbReference type="EMBL" id="VUX35939.1"/>
    </source>
</evidence>
<accession>A0A564VTT7</accession>
<dbReference type="Gene3D" id="2.60.40.1850">
    <property type="match status" value="1"/>
</dbReference>
<dbReference type="InterPro" id="IPR007329">
    <property type="entry name" value="FMN-bd"/>
</dbReference>
<evidence type="ECO:0000259" key="5">
    <source>
        <dbReference type="PROSITE" id="PS50978"/>
    </source>
</evidence>
<dbReference type="SMART" id="SM00725">
    <property type="entry name" value="NEAT"/>
    <property type="match status" value="1"/>
</dbReference>
<evidence type="ECO:0000313" key="7">
    <source>
        <dbReference type="Proteomes" id="UP000408482"/>
    </source>
</evidence>
<feature type="signal peptide" evidence="4">
    <location>
        <begin position="1"/>
        <end position="25"/>
    </location>
</feature>
<dbReference type="GO" id="GO:0010181">
    <property type="term" value="F:FMN binding"/>
    <property type="evidence" value="ECO:0007669"/>
    <property type="project" value="InterPro"/>
</dbReference>
<organism evidence="6 7">
    <name type="scientific">Blautia luti</name>
    <dbReference type="NCBI Taxonomy" id="89014"/>
    <lineage>
        <taxon>Bacteria</taxon>
        <taxon>Bacillati</taxon>
        <taxon>Bacillota</taxon>
        <taxon>Clostridia</taxon>
        <taxon>Lachnospirales</taxon>
        <taxon>Lachnospiraceae</taxon>
        <taxon>Blautia</taxon>
    </lineage>
</organism>
<evidence type="ECO:0000256" key="2">
    <source>
        <dbReference type="ARBA" id="ARBA00022729"/>
    </source>
</evidence>
<proteinExistence type="predicted"/>
<keyword evidence="2 4" id="KW-0732">Signal</keyword>
<evidence type="ECO:0000256" key="4">
    <source>
        <dbReference type="SAM" id="SignalP"/>
    </source>
</evidence>
<dbReference type="InterPro" id="IPR008964">
    <property type="entry name" value="Invasin/intimin_cell_adhesion"/>
</dbReference>
<dbReference type="SUPFAM" id="SSF49373">
    <property type="entry name" value="Invasin/intimin cell-adhesion fragments"/>
    <property type="match status" value="1"/>
</dbReference>
<dbReference type="Pfam" id="PF04205">
    <property type="entry name" value="FMN_bind"/>
    <property type="match status" value="1"/>
</dbReference>
<protein>
    <submittedName>
        <fullName evidence="6">Iron Transport-associated domain protein</fullName>
    </submittedName>
</protein>
<sequence>MKKKVIAVLLASMMATSMVPVTAMAEDQPDVVSAEETQDLSEDTETEDQGFFEEETDVQEAETKAPAEEESQEEDSRDAVELEKSEDADSLDLSQDTLESDSDEADPFGLTDGTAPAAEAAGTVTLNGVAFDTAKTYIVPLTLKNAHNLEQDSAAVACPGKFGTLTFDADGTPKISTNLRSVTVGTLTDYAYDFKIYQGTKPSGETVAADIVAAQTVAKADGNGNHEVPETISFAIPKDAYNTTGVYLSMYVDAMGYAPDAYLQIDYAGAKESGDPSLNFTTEISTAEVEQFGNYNVTSQVTVKDGRITDVALAGNDFKGTHADDNQMYLNKAINGLGSTKGMKEKLTGLYMNDAQKLNDLDTVSGATYSSNAIKNATMNALGVKIEQEVIPDAPTEKPAPGLYYIEMKDRTDVVDHGLVGESKKVGAYLRVDNDGKMWLTYKMVSGTTGEPLYVLGYNGYYPNGDTTQPLTKEGVTYSTESTTAPTIGDCTVVTDITVPLDGISQTYVNNVYLYVEAMKNLNGEVSGVYFDAGKFNINSTITLYWDTLYNLSEDSGAAELAKLSDGVYKLSGEMVKVNKVDMSMSNNAINHNIKLVVKNGVPYVNMNFNSLTITSLKGYLKDLNYYASGYEVSKTGEPSGTLVPVTVNSLQQFSNGKTLKDDFGTDYPNDISFPLCEEALEGNNEIPLQVFVPIMDAITPGSGKQNVYLRLDYSTLKETTDADADFAETEKAPTDPSTIKKQAAQSITVAVKNTKNVVSKKYGDKAFSLGAKAKTAMTYKSSNTKVATVDRKGKVTIKAAGTAKITIAAKATSSYKAATKTLTVKVAKAAPVLKTKITSKNVSYSALRKKAQVFTLGASVSSKGTLTYAKTAGSSAFTVNKTNGKITVKKGLKKGTYKIKVKISAKATANYNAGTKTVLVTVRVK</sequence>